<dbReference type="EMBL" id="CABVHW010000010">
    <property type="protein sequence ID" value="VVO08123.1"/>
    <property type="molecule type" value="Genomic_DNA"/>
</dbReference>
<name>A0A5E7CSW6_PSEFL</name>
<evidence type="ECO:0008006" key="3">
    <source>
        <dbReference type="Google" id="ProtNLM"/>
    </source>
</evidence>
<reference evidence="1 2" key="1">
    <citation type="submission" date="2019-09" db="EMBL/GenBank/DDBJ databases">
        <authorList>
            <person name="Chandra G."/>
            <person name="Truman W A."/>
        </authorList>
    </citation>
    <scope>NUCLEOTIDE SEQUENCE [LARGE SCALE GENOMIC DNA]</scope>
    <source>
        <strain evidence="1">PS710</strain>
    </source>
</reference>
<dbReference type="RefSeq" id="WP_191627550.1">
    <property type="nucleotide sequence ID" value="NZ_CABVHW010000010.1"/>
</dbReference>
<organism evidence="1 2">
    <name type="scientific">Pseudomonas fluorescens</name>
    <dbReference type="NCBI Taxonomy" id="294"/>
    <lineage>
        <taxon>Bacteria</taxon>
        <taxon>Pseudomonadati</taxon>
        <taxon>Pseudomonadota</taxon>
        <taxon>Gammaproteobacteria</taxon>
        <taxon>Pseudomonadales</taxon>
        <taxon>Pseudomonadaceae</taxon>
        <taxon>Pseudomonas</taxon>
    </lineage>
</organism>
<gene>
    <name evidence="1" type="ORF">PS710_03222</name>
</gene>
<dbReference type="AlphaFoldDB" id="A0A5E7CSW6"/>
<evidence type="ECO:0000313" key="2">
    <source>
        <dbReference type="Proteomes" id="UP000381093"/>
    </source>
</evidence>
<accession>A0A5E7CSW6</accession>
<dbReference type="Gene3D" id="2.60.120.1140">
    <property type="entry name" value="Protein of unknown function DUF192"/>
    <property type="match status" value="1"/>
</dbReference>
<proteinExistence type="predicted"/>
<sequence length="96" mass="10882">MRGTPTPLSVAFIDAAGTVLQIEDMEPETEVMHWSTLPAREGLEMEIGNFQRLGIAPGSRLIRREYSSKSQSSHRAIFRCHTGWGYRHRLRTPLMG</sequence>
<evidence type="ECO:0000313" key="1">
    <source>
        <dbReference type="EMBL" id="VVO08123.1"/>
    </source>
</evidence>
<protein>
    <recommendedName>
        <fullName evidence="3">DUF192 domain-containing protein</fullName>
    </recommendedName>
</protein>
<dbReference type="InterPro" id="IPR003795">
    <property type="entry name" value="DUF192"/>
</dbReference>
<dbReference type="Proteomes" id="UP000381093">
    <property type="component" value="Unassembled WGS sequence"/>
</dbReference>
<dbReference type="Pfam" id="PF02643">
    <property type="entry name" value="DUF192"/>
    <property type="match status" value="1"/>
</dbReference>
<dbReference type="InterPro" id="IPR038695">
    <property type="entry name" value="Saro_0823-like_sf"/>
</dbReference>